<dbReference type="STRING" id="39946.A2ZGF0"/>
<dbReference type="InterPro" id="IPR033450">
    <property type="entry name" value="NlpE_C"/>
</dbReference>
<dbReference type="HOGENOM" id="CLU_2100957_0_0_1"/>
<keyword evidence="3" id="KW-1185">Reference proteome</keyword>
<evidence type="ECO:0000313" key="2">
    <source>
        <dbReference type="EMBL" id="EAY81684.1"/>
    </source>
</evidence>
<evidence type="ECO:0000259" key="1">
    <source>
        <dbReference type="Pfam" id="PF17185"/>
    </source>
</evidence>
<proteinExistence type="predicted"/>
<dbReference type="EMBL" id="CM000136">
    <property type="protein sequence ID" value="EAY81684.1"/>
    <property type="molecule type" value="Genomic_DNA"/>
</dbReference>
<feature type="domain" description="NlpE C-terminal OB" evidence="1">
    <location>
        <begin position="26"/>
        <end position="114"/>
    </location>
</feature>
<dbReference type="Proteomes" id="UP000007015">
    <property type="component" value="Chromosome 11"/>
</dbReference>
<protein>
    <recommendedName>
        <fullName evidence="1">NlpE C-terminal OB domain-containing protein</fullName>
    </recommendedName>
</protein>
<dbReference type="Gramene" id="BGIOSGA033617-TA">
    <property type="protein sequence ID" value="BGIOSGA033617-PA"/>
    <property type="gene ID" value="BGIOSGA033617"/>
</dbReference>
<evidence type="ECO:0000313" key="3">
    <source>
        <dbReference type="Proteomes" id="UP000007015"/>
    </source>
</evidence>
<gene>
    <name evidence="2" type="ORF">OsI_36858</name>
</gene>
<dbReference type="InterPro" id="IPR038139">
    <property type="entry name" value="NlpE_C_sf"/>
</dbReference>
<dbReference type="AlphaFoldDB" id="A2ZGF0"/>
<dbReference type="Pfam" id="PF17185">
    <property type="entry name" value="NlpE_C"/>
    <property type="match status" value="1"/>
</dbReference>
<accession>A2ZGF0</accession>
<name>A2ZGF0_ORYSI</name>
<dbReference type="Gene3D" id="2.40.50.540">
    <property type="match status" value="1"/>
</dbReference>
<reference evidence="2 3" key="1">
    <citation type="journal article" date="2005" name="PLoS Biol.">
        <title>The genomes of Oryza sativa: a history of duplications.</title>
        <authorList>
            <person name="Yu J."/>
            <person name="Wang J."/>
            <person name="Lin W."/>
            <person name="Li S."/>
            <person name="Li H."/>
            <person name="Zhou J."/>
            <person name="Ni P."/>
            <person name="Dong W."/>
            <person name="Hu S."/>
            <person name="Zeng C."/>
            <person name="Zhang J."/>
            <person name="Zhang Y."/>
            <person name="Li R."/>
            <person name="Xu Z."/>
            <person name="Li S."/>
            <person name="Li X."/>
            <person name="Zheng H."/>
            <person name="Cong L."/>
            <person name="Lin L."/>
            <person name="Yin J."/>
            <person name="Geng J."/>
            <person name="Li G."/>
            <person name="Shi J."/>
            <person name="Liu J."/>
            <person name="Lv H."/>
            <person name="Li J."/>
            <person name="Wang J."/>
            <person name="Deng Y."/>
            <person name="Ran L."/>
            <person name="Shi X."/>
            <person name="Wang X."/>
            <person name="Wu Q."/>
            <person name="Li C."/>
            <person name="Ren X."/>
            <person name="Wang J."/>
            <person name="Wang X."/>
            <person name="Li D."/>
            <person name="Liu D."/>
            <person name="Zhang X."/>
            <person name="Ji Z."/>
            <person name="Zhao W."/>
            <person name="Sun Y."/>
            <person name="Zhang Z."/>
            <person name="Bao J."/>
            <person name="Han Y."/>
            <person name="Dong L."/>
            <person name="Ji J."/>
            <person name="Chen P."/>
            <person name="Wu S."/>
            <person name="Liu J."/>
            <person name="Xiao Y."/>
            <person name="Bu D."/>
            <person name="Tan J."/>
            <person name="Yang L."/>
            <person name="Ye C."/>
            <person name="Zhang J."/>
            <person name="Xu J."/>
            <person name="Zhou Y."/>
            <person name="Yu Y."/>
            <person name="Zhang B."/>
            <person name="Zhuang S."/>
            <person name="Wei H."/>
            <person name="Liu B."/>
            <person name="Lei M."/>
            <person name="Yu H."/>
            <person name="Li Y."/>
            <person name="Xu H."/>
            <person name="Wei S."/>
            <person name="He X."/>
            <person name="Fang L."/>
            <person name="Zhang Z."/>
            <person name="Zhang Y."/>
            <person name="Huang X."/>
            <person name="Su Z."/>
            <person name="Tong W."/>
            <person name="Li J."/>
            <person name="Tong Z."/>
            <person name="Li S."/>
            <person name="Ye J."/>
            <person name="Wang L."/>
            <person name="Fang L."/>
            <person name="Lei T."/>
            <person name="Chen C."/>
            <person name="Chen H."/>
            <person name="Xu Z."/>
            <person name="Li H."/>
            <person name="Huang H."/>
            <person name="Zhang F."/>
            <person name="Xu H."/>
            <person name="Li N."/>
            <person name="Zhao C."/>
            <person name="Li S."/>
            <person name="Dong L."/>
            <person name="Huang Y."/>
            <person name="Li L."/>
            <person name="Xi Y."/>
            <person name="Qi Q."/>
            <person name="Li W."/>
            <person name="Zhang B."/>
            <person name="Hu W."/>
            <person name="Zhang Y."/>
            <person name="Tian X."/>
            <person name="Jiao Y."/>
            <person name="Liang X."/>
            <person name="Jin J."/>
            <person name="Gao L."/>
            <person name="Zheng W."/>
            <person name="Hao B."/>
            <person name="Liu S."/>
            <person name="Wang W."/>
            <person name="Yuan L."/>
            <person name="Cao M."/>
            <person name="McDermott J."/>
            <person name="Samudrala R."/>
            <person name="Wang J."/>
            <person name="Wong G.K."/>
            <person name="Yang H."/>
        </authorList>
    </citation>
    <scope>NUCLEOTIDE SEQUENCE [LARGE SCALE GENOMIC DNA]</scope>
    <source>
        <strain evidence="3">cv. 93-11</strain>
    </source>
</reference>
<organism evidence="2 3">
    <name type="scientific">Oryza sativa subsp. indica</name>
    <name type="common">Rice</name>
    <dbReference type="NCBI Taxonomy" id="39946"/>
    <lineage>
        <taxon>Eukaryota</taxon>
        <taxon>Viridiplantae</taxon>
        <taxon>Streptophyta</taxon>
        <taxon>Embryophyta</taxon>
        <taxon>Tracheophyta</taxon>
        <taxon>Spermatophyta</taxon>
        <taxon>Magnoliopsida</taxon>
        <taxon>Liliopsida</taxon>
        <taxon>Poales</taxon>
        <taxon>Poaceae</taxon>
        <taxon>BOP clade</taxon>
        <taxon>Oryzoideae</taxon>
        <taxon>Oryzeae</taxon>
        <taxon>Oryzinae</taxon>
        <taxon>Oryza</taxon>
        <taxon>Oryza sativa</taxon>
    </lineage>
</organism>
<sequence>MLDRSGAPIASKLNYRLEPVEKPLPKTPMVMKGSYTYMADAAVFKDCATGITFPVDNNIALEQGYAKANKNAGEPVFLTFNAHFSVQPSMEEGLIEKAVVPDGKIAFDRSKSCSNN</sequence>